<gene>
    <name evidence="1" type="ORF">GCM10009576_033780</name>
</gene>
<organism evidence="1 2">
    <name type="scientific">Streptomyces rhizosphaericus</name>
    <dbReference type="NCBI Taxonomy" id="114699"/>
    <lineage>
        <taxon>Bacteria</taxon>
        <taxon>Bacillati</taxon>
        <taxon>Actinomycetota</taxon>
        <taxon>Actinomycetes</taxon>
        <taxon>Kitasatosporales</taxon>
        <taxon>Streptomycetaceae</taxon>
        <taxon>Streptomyces</taxon>
        <taxon>Streptomyces violaceusniger group</taxon>
    </lineage>
</organism>
<evidence type="ECO:0000313" key="1">
    <source>
        <dbReference type="EMBL" id="GAA0979023.1"/>
    </source>
</evidence>
<protein>
    <submittedName>
        <fullName evidence="1">Uncharacterized protein</fullName>
    </submittedName>
</protein>
<keyword evidence="2" id="KW-1185">Reference proteome</keyword>
<name>A0ABP4CRH9_9ACTN</name>
<reference evidence="2" key="1">
    <citation type="journal article" date="2019" name="Int. J. Syst. Evol. Microbiol.">
        <title>The Global Catalogue of Microorganisms (GCM) 10K type strain sequencing project: providing services to taxonomists for standard genome sequencing and annotation.</title>
        <authorList>
            <consortium name="The Broad Institute Genomics Platform"/>
            <consortium name="The Broad Institute Genome Sequencing Center for Infectious Disease"/>
            <person name="Wu L."/>
            <person name="Ma J."/>
        </authorList>
    </citation>
    <scope>NUCLEOTIDE SEQUENCE [LARGE SCALE GENOMIC DNA]</scope>
    <source>
        <strain evidence="2">JCM 11445</strain>
    </source>
</reference>
<proteinExistence type="predicted"/>
<accession>A0ABP4CRH9</accession>
<evidence type="ECO:0000313" key="2">
    <source>
        <dbReference type="Proteomes" id="UP001500033"/>
    </source>
</evidence>
<sequence length="113" mass="11666">MRLRRVGGAGEERLSVLRTCPELPSFVRGAVVAGRAHAAEPHIDTAPRPFGAPPGGSRSAVPGVAGPCGLVGGRSDCVGYARVSLVGSAPVTRVLRAASRVGPRYQSPVWSRL</sequence>
<comment type="caution">
    <text evidence="1">The sequence shown here is derived from an EMBL/GenBank/DDBJ whole genome shotgun (WGS) entry which is preliminary data.</text>
</comment>
<dbReference type="Proteomes" id="UP001500033">
    <property type="component" value="Unassembled WGS sequence"/>
</dbReference>
<dbReference type="EMBL" id="BAAAIE010000017">
    <property type="protein sequence ID" value="GAA0979023.1"/>
    <property type="molecule type" value="Genomic_DNA"/>
</dbReference>